<protein>
    <recommendedName>
        <fullName evidence="3">F5/8 type C domain-containing protein</fullName>
    </recommendedName>
</protein>
<proteinExistence type="predicted"/>
<dbReference type="Proteomes" id="UP000246569">
    <property type="component" value="Unassembled WGS sequence"/>
</dbReference>
<organism evidence="1 2">
    <name type="scientific">Plasticicumulans acidivorans</name>
    <dbReference type="NCBI Taxonomy" id="886464"/>
    <lineage>
        <taxon>Bacteria</taxon>
        <taxon>Pseudomonadati</taxon>
        <taxon>Pseudomonadota</taxon>
        <taxon>Gammaproteobacteria</taxon>
        <taxon>Candidatus Competibacteraceae</taxon>
        <taxon>Plasticicumulans</taxon>
    </lineage>
</organism>
<dbReference type="AlphaFoldDB" id="A0A317N0K8"/>
<accession>A0A317N0K8</accession>
<dbReference type="Gene3D" id="2.60.120.1110">
    <property type="match status" value="1"/>
</dbReference>
<evidence type="ECO:0000313" key="2">
    <source>
        <dbReference type="Proteomes" id="UP000246569"/>
    </source>
</evidence>
<dbReference type="RefSeq" id="WP_110016981.1">
    <property type="nucleotide sequence ID" value="NZ_QGTJ01000001.1"/>
</dbReference>
<evidence type="ECO:0008006" key="3">
    <source>
        <dbReference type="Google" id="ProtNLM"/>
    </source>
</evidence>
<reference evidence="1 2" key="1">
    <citation type="submission" date="2018-05" db="EMBL/GenBank/DDBJ databases">
        <title>Genomic Encyclopedia of Type Strains, Phase IV (KMG-IV): sequencing the most valuable type-strain genomes for metagenomic binning, comparative biology and taxonomic classification.</title>
        <authorList>
            <person name="Goeker M."/>
        </authorList>
    </citation>
    <scope>NUCLEOTIDE SEQUENCE [LARGE SCALE GENOMIC DNA]</scope>
    <source>
        <strain evidence="1 2">DSM 23606</strain>
    </source>
</reference>
<dbReference type="OrthoDB" id="4211143at2"/>
<keyword evidence="2" id="KW-1185">Reference proteome</keyword>
<dbReference type="EMBL" id="QGTJ01000001">
    <property type="protein sequence ID" value="PWV66006.1"/>
    <property type="molecule type" value="Genomic_DNA"/>
</dbReference>
<sequence length="125" mass="12894">MFRDQSQNLSVAASLVPAARTATANGTGIDLQGFRAATVIVSAGTITDGTHTPKVQESDDNSAWTDVDAADLTGLLVAIISASVQEVGYRGLKRYLRVVSTVSGATTGGVYSASVIRGQPLKSPK</sequence>
<gene>
    <name evidence="1" type="ORF">C7443_101494</name>
</gene>
<evidence type="ECO:0000313" key="1">
    <source>
        <dbReference type="EMBL" id="PWV66006.1"/>
    </source>
</evidence>
<name>A0A317N0K8_9GAMM</name>
<comment type="caution">
    <text evidence="1">The sequence shown here is derived from an EMBL/GenBank/DDBJ whole genome shotgun (WGS) entry which is preliminary data.</text>
</comment>